<dbReference type="RefSeq" id="WP_053842064.1">
    <property type="nucleotide sequence ID" value="NZ_CP076250.1"/>
</dbReference>
<dbReference type="InterPro" id="IPR000209">
    <property type="entry name" value="Peptidase_S8/S53_dom"/>
</dbReference>
<dbReference type="Gene3D" id="3.40.50.200">
    <property type="entry name" value="Peptidase S8/S53 domain"/>
    <property type="match status" value="1"/>
</dbReference>
<dbReference type="Pfam" id="PF00082">
    <property type="entry name" value="Peptidase_S8"/>
    <property type="match status" value="1"/>
</dbReference>
<dbReference type="InterPro" id="IPR036852">
    <property type="entry name" value="Peptidase_S8/S53_dom_sf"/>
</dbReference>
<dbReference type="GO" id="GO:0006508">
    <property type="term" value="P:proteolysis"/>
    <property type="evidence" value="ECO:0007669"/>
    <property type="project" value="UniProtKB-KW"/>
</dbReference>
<proteinExistence type="predicted"/>
<evidence type="ECO:0000256" key="2">
    <source>
        <dbReference type="ARBA" id="ARBA00022801"/>
    </source>
</evidence>
<evidence type="ECO:0000256" key="3">
    <source>
        <dbReference type="ARBA" id="ARBA00022825"/>
    </source>
</evidence>
<dbReference type="AlphaFoldDB" id="A0A0K3A5I6"/>
<dbReference type="CDD" id="cd04847">
    <property type="entry name" value="Peptidases_S8_Subtilisin_like_2"/>
    <property type="match status" value="1"/>
</dbReference>
<evidence type="ECO:0000313" key="5">
    <source>
        <dbReference type="EMBL" id="CTP93088.1"/>
    </source>
</evidence>
<dbReference type="SUPFAM" id="SSF52743">
    <property type="entry name" value="Subtilisin-like"/>
    <property type="match status" value="1"/>
</dbReference>
<sequence>MAEPKDHLTIAGSTEPRNFKSMLSGARAKPPPRDRVAHGQKLLADLNLLRARATGIAAQRQAFQLEPRLGLTIAIKISPSGVFDFRNIEWKRDGIEVLNVQAGDGFDLVVVHVPEGRLAAFEKRIQEYLAKTTKWGPKNATLVNAIESFRSGAFDELWTEASDPPDDTEARWFQLWLRIGGRSPTDARRCFEEAVAQFGIELEEGHVPFPGRIVVAAYATRAQLERAVELLDMVAEIRGTKPTADFFLEDLNPLEQVQWVRNLEARIEDHSHNGSAYVTLLDTGVAQGHPLISQSLHPSDMFAVNPSWPVADIEGHGTAMAGLILHGNLAYPLASSDPYALHHRLESVRIFPPTGSNSPHLYGWITDLATRVVEGTHPSRRRAFAMMTTATGATTGSPSEWSATIDRLSFGSSGTLERTDDEPARRLFILSGGNVGWTEWHDYPNSNTRTPLENPAQAWNALTVGAYTELTYIDAAKWPSMKCIAAAGALAPSSTTAMLWGKGWPFKPDVVAEGGNGAIDTLGPVVGPGSVRLLTTYHDLTASPLIETGDTSAAAAEVARTCALIATRYPDYWPETVRGLVIHGARYTPEMLAALPANPNSKDKEGLVRRVGYGAVKSENALNSTAHRPTLVLQKTMVPYRKDRDGVKLNKVNMHLLPWPEDELRALGPTAVEMRVTLSYFIDPNPSQRGWQSKFRYQSHGLRFAVKAATETNEEFGQRINKVERMEAAAEDPVESMPDPDSSKWLLGNKVRSRGSVHSDVWKGTAAELASKSHLAVFPVGGWWKDWSQAERHGVEVRYSLIVSLEIADAIDVDLYTPIETQITIPTIVDISIPVA</sequence>
<dbReference type="Proteomes" id="UP000041247">
    <property type="component" value="Unassembled WGS sequence"/>
</dbReference>
<dbReference type="EMBL" id="CXOK01000133">
    <property type="protein sequence ID" value="CTP93088.1"/>
    <property type="molecule type" value="Genomic_DNA"/>
</dbReference>
<accession>A0A0K3A5I6</accession>
<name>A0A0K3A5I6_9XANT</name>
<organism evidence="5 6">
    <name type="scientific">Xanthomonas graminis pv. poae</name>
    <dbReference type="NCBI Taxonomy" id="227946"/>
    <lineage>
        <taxon>Bacteria</taxon>
        <taxon>Pseudomonadati</taxon>
        <taxon>Pseudomonadota</taxon>
        <taxon>Gammaproteobacteria</taxon>
        <taxon>Lysobacterales</taxon>
        <taxon>Lysobacteraceae</taxon>
        <taxon>Xanthomonas</taxon>
        <taxon>Xanthomonas translucens group</taxon>
        <taxon>Xanthomonas graminis</taxon>
    </lineage>
</organism>
<dbReference type="PRINTS" id="PR00723">
    <property type="entry name" value="SUBTILISIN"/>
</dbReference>
<dbReference type="InterPro" id="IPR034074">
    <property type="entry name" value="Y4bN_pept_dom"/>
</dbReference>
<dbReference type="InterPro" id="IPR015500">
    <property type="entry name" value="Peptidase_S8_subtilisin-rel"/>
</dbReference>
<feature type="domain" description="Peptidase S8/S53" evidence="4">
    <location>
        <begin position="277"/>
        <end position="614"/>
    </location>
</feature>
<dbReference type="GO" id="GO:0004252">
    <property type="term" value="F:serine-type endopeptidase activity"/>
    <property type="evidence" value="ECO:0007669"/>
    <property type="project" value="InterPro"/>
</dbReference>
<reference evidence="5 6" key="1">
    <citation type="submission" date="2015-07" db="EMBL/GenBank/DDBJ databases">
        <authorList>
            <person name="Noorani M."/>
        </authorList>
    </citation>
    <scope>NUCLEOTIDE SEQUENCE [LARGE SCALE GENOMIC DNA]</scope>
    <source>
        <strain evidence="5">LMG728</strain>
    </source>
</reference>
<evidence type="ECO:0000259" key="4">
    <source>
        <dbReference type="Pfam" id="PF00082"/>
    </source>
</evidence>
<evidence type="ECO:0000256" key="1">
    <source>
        <dbReference type="ARBA" id="ARBA00022670"/>
    </source>
</evidence>
<evidence type="ECO:0000313" key="6">
    <source>
        <dbReference type="Proteomes" id="UP000041247"/>
    </source>
</evidence>
<gene>
    <name evidence="5" type="ORF">XTPLMG728_3509</name>
</gene>
<keyword evidence="3" id="KW-0720">Serine protease</keyword>
<keyword evidence="2" id="KW-0378">Hydrolase</keyword>
<protein>
    <recommendedName>
        <fullName evidence="4">Peptidase S8/S53 domain-containing protein</fullName>
    </recommendedName>
</protein>
<keyword evidence="1" id="KW-0645">Protease</keyword>